<reference evidence="2 3" key="1">
    <citation type="journal article" date="2015" name="Genome Announc.">
        <title>Complete Genome Sequencing of Protease-Producing Novel Arthrobacter sp. Strain IHBB 11108 Using PacBio Single-Molecule Real-Time Sequencing Technology.</title>
        <authorList>
            <person name="Kiran S."/>
            <person name="Swarnkar M.K."/>
            <person name="Pal M."/>
            <person name="Thakur R."/>
            <person name="Tewari R."/>
            <person name="Singh A.K."/>
            <person name="Gulati A."/>
        </authorList>
    </citation>
    <scope>NUCLEOTIDE SEQUENCE [LARGE SCALE GENOMIC DNA]</scope>
    <source>
        <strain evidence="2 3">IHBB 11108</strain>
    </source>
</reference>
<dbReference type="KEGG" id="ari:UM93_02515"/>
<dbReference type="Proteomes" id="UP000061839">
    <property type="component" value="Chromosome"/>
</dbReference>
<dbReference type="PATRIC" id="fig|1618207.4.peg.515"/>
<accession>A0A0D4BW44</accession>
<dbReference type="AlphaFoldDB" id="A0A0D4BW44"/>
<name>A0A0D4BW44_9MICC</name>
<keyword evidence="3" id="KW-1185">Reference proteome</keyword>
<keyword evidence="1" id="KW-1133">Transmembrane helix</keyword>
<sequence>MDKPPADDQHVQIEELGINGLPLSPAPPSSDLPQRWLNPWLIALWIFEGLLIVASIICFNAVLQTNDFYGSEAAISIPGQTGGNQRPWFVAVSGLLVPAATSAAIVLAATLIVHIFRADALRRISR</sequence>
<dbReference type="EMBL" id="CP011005">
    <property type="protein sequence ID" value="AJT40677.1"/>
    <property type="molecule type" value="Genomic_DNA"/>
</dbReference>
<proteinExistence type="predicted"/>
<dbReference type="HOGENOM" id="CLU_2002034_0_0_11"/>
<gene>
    <name evidence="2" type="ORF">UM93_02515</name>
</gene>
<feature type="transmembrane region" description="Helical" evidence="1">
    <location>
        <begin position="88"/>
        <end position="116"/>
    </location>
</feature>
<evidence type="ECO:0000256" key="1">
    <source>
        <dbReference type="SAM" id="Phobius"/>
    </source>
</evidence>
<keyword evidence="1" id="KW-0472">Membrane</keyword>
<dbReference type="RefSeq" id="WP_045073459.1">
    <property type="nucleotide sequence ID" value="NZ_CP011005.1"/>
</dbReference>
<evidence type="ECO:0000313" key="3">
    <source>
        <dbReference type="Proteomes" id="UP000061839"/>
    </source>
</evidence>
<keyword evidence="1" id="KW-0812">Transmembrane</keyword>
<organism evidence="2 3">
    <name type="scientific">Psychromicrobium lacuslunae</name>
    <dbReference type="NCBI Taxonomy" id="1618207"/>
    <lineage>
        <taxon>Bacteria</taxon>
        <taxon>Bacillati</taxon>
        <taxon>Actinomycetota</taxon>
        <taxon>Actinomycetes</taxon>
        <taxon>Micrococcales</taxon>
        <taxon>Micrococcaceae</taxon>
        <taxon>Psychromicrobium</taxon>
    </lineage>
</organism>
<protein>
    <submittedName>
        <fullName evidence="2">Uncharacterized protein</fullName>
    </submittedName>
</protein>
<evidence type="ECO:0000313" key="2">
    <source>
        <dbReference type="EMBL" id="AJT40677.1"/>
    </source>
</evidence>
<feature type="transmembrane region" description="Helical" evidence="1">
    <location>
        <begin position="40"/>
        <end position="63"/>
    </location>
</feature>